<reference evidence="1 2" key="1">
    <citation type="journal article" date="2023" name="Science">
        <title>Complex scaffold remodeling in plant triterpene biosynthesis.</title>
        <authorList>
            <person name="De La Pena R."/>
            <person name="Hodgson H."/>
            <person name="Liu J.C."/>
            <person name="Stephenson M.J."/>
            <person name="Martin A.C."/>
            <person name="Owen C."/>
            <person name="Harkess A."/>
            <person name="Leebens-Mack J."/>
            <person name="Jimenez L.E."/>
            <person name="Osbourn A."/>
            <person name="Sattely E.S."/>
        </authorList>
    </citation>
    <scope>NUCLEOTIDE SEQUENCE [LARGE SCALE GENOMIC DNA]</scope>
    <source>
        <strain evidence="2">cv. JPN11</strain>
        <tissue evidence="1">Leaf</tissue>
    </source>
</reference>
<dbReference type="EMBL" id="CM051394">
    <property type="protein sequence ID" value="KAJ4729843.1"/>
    <property type="molecule type" value="Genomic_DNA"/>
</dbReference>
<sequence length="659" mass="75092">MFGICFGWRKASKCKKLIKQLQCRLKLLKNKRSSIVRLLREDVAELIKLGHEETAFNRAEQLFEDGNAMAVYELLDNFCEFIGMNLSYIRKNKEIPNDINEAVSSLIYASSRCGDLPELRVIRKLFEERYGQTFVLAAAELLPGNLVNCQIIEKLSINSVPDDVKIQLVDEIAKDCCLRPELLALEYNSELQQVQEDIYTCNTTAEECRRETSSANNIQEIYVDLLLTSTKSTRLNRSLSQSHQNSDAVSTSFSSSIAQQSSPDSSDSPMIERVENFVQFDSRYGFTVAGDHTKERQISGRNNSATPVQQGERTTAASSPESLPQFQAEKVVYLDDIEEFQSSVRKDQDCQDWRLFKFKPSVLPKTETVDGCNENFMGHYDSRSSRKSSKASEKQPRRRSLSRENSGLKDIECEIYYEKPRKSSANKHRSHHHRNTQKNSAVEESKQPKQGYCIESGSNLLSCNCKYYQMKSGCHSHFSGKSIDDDEKREAPSCKQQTGIRKSVGSPMYHLKGGNLCYHFDHCHSFQNGESVEDMDTPNARRKSYDNGSTEYNVFTYPNRRLNEGKVKGSDSPRRCSAINSSRSEEGASQTGKKTKPPYLTVKTMPPERAKESWRDNILRCKSFPCEYPDHVHPKLPNYDDIAAKFIAIKKENLQNKHL</sequence>
<name>A0ACC1Z291_MELAZ</name>
<accession>A0ACC1Z291</accession>
<organism evidence="1 2">
    <name type="scientific">Melia azedarach</name>
    <name type="common">Chinaberry tree</name>
    <dbReference type="NCBI Taxonomy" id="155640"/>
    <lineage>
        <taxon>Eukaryota</taxon>
        <taxon>Viridiplantae</taxon>
        <taxon>Streptophyta</taxon>
        <taxon>Embryophyta</taxon>
        <taxon>Tracheophyta</taxon>
        <taxon>Spermatophyta</taxon>
        <taxon>Magnoliopsida</taxon>
        <taxon>eudicotyledons</taxon>
        <taxon>Gunneridae</taxon>
        <taxon>Pentapetalae</taxon>
        <taxon>rosids</taxon>
        <taxon>malvids</taxon>
        <taxon>Sapindales</taxon>
        <taxon>Meliaceae</taxon>
        <taxon>Melia</taxon>
    </lineage>
</organism>
<keyword evidence="2" id="KW-1185">Reference proteome</keyword>
<evidence type="ECO:0000313" key="1">
    <source>
        <dbReference type="EMBL" id="KAJ4729843.1"/>
    </source>
</evidence>
<protein>
    <submittedName>
        <fullName evidence="1">IST1-like protein</fullName>
    </submittedName>
</protein>
<proteinExistence type="predicted"/>
<comment type="caution">
    <text evidence="1">The sequence shown here is derived from an EMBL/GenBank/DDBJ whole genome shotgun (WGS) entry which is preliminary data.</text>
</comment>
<evidence type="ECO:0000313" key="2">
    <source>
        <dbReference type="Proteomes" id="UP001164539"/>
    </source>
</evidence>
<gene>
    <name evidence="1" type="ORF">OWV82_002557</name>
</gene>
<dbReference type="Proteomes" id="UP001164539">
    <property type="component" value="Chromosome 1"/>
</dbReference>